<dbReference type="Proteomes" id="UP000504638">
    <property type="component" value="Unplaced"/>
</dbReference>
<dbReference type="PANTHER" id="PTHR12145:SF36">
    <property type="entry name" value="MANNAN ENDO-1,6-ALPHA-MANNOSIDASE DCW1"/>
    <property type="match status" value="1"/>
</dbReference>
<dbReference type="OrthoDB" id="4187847at2759"/>
<dbReference type="GO" id="GO:0012505">
    <property type="term" value="C:endomembrane system"/>
    <property type="evidence" value="ECO:0007669"/>
    <property type="project" value="UniProtKB-SubCell"/>
</dbReference>
<comment type="catalytic activity">
    <reaction evidence="1 10">
        <text>Random hydrolysis of (1-&gt;6)-alpha-D-mannosidic linkages in unbranched (1-&gt;6)-mannans.</text>
        <dbReference type="EC" id="3.2.1.101"/>
    </reaction>
</comment>
<dbReference type="InterPro" id="IPR008928">
    <property type="entry name" value="6-hairpin_glycosidase_sf"/>
</dbReference>
<keyword evidence="5 12" id="KW-0732">Signal</keyword>
<dbReference type="EC" id="3.2.1.101" evidence="4 10"/>
<keyword evidence="7" id="KW-0472">Membrane</keyword>
<keyword evidence="8" id="KW-0325">Glycoprotein</keyword>
<reference evidence="13 15" key="1">
    <citation type="submission" date="2020-01" db="EMBL/GenBank/DDBJ databases">
        <authorList>
            <consortium name="DOE Joint Genome Institute"/>
            <person name="Haridas S."/>
            <person name="Albert R."/>
            <person name="Binder M."/>
            <person name="Bloem J."/>
            <person name="Labutti K."/>
            <person name="Salamov A."/>
            <person name="Andreopoulos B."/>
            <person name="Baker S.E."/>
            <person name="Barry K."/>
            <person name="Bills G."/>
            <person name="Bluhm B.H."/>
            <person name="Cannon C."/>
            <person name="Castanera R."/>
            <person name="Culley D.E."/>
            <person name="Daum C."/>
            <person name="Ezra D."/>
            <person name="Gonzalez J.B."/>
            <person name="Henrissat B."/>
            <person name="Kuo A."/>
            <person name="Liang C."/>
            <person name="Lipzen A."/>
            <person name="Lutzoni F."/>
            <person name="Magnuson J."/>
            <person name="Mondo S."/>
            <person name="Nolan M."/>
            <person name="Ohm R."/>
            <person name="Pangilinan J."/>
            <person name="Park H.-J."/>
            <person name="Ramirez L."/>
            <person name="Alfaro M."/>
            <person name="Sun H."/>
            <person name="Tritt A."/>
            <person name="Yoshinaga Y."/>
            <person name="Zwiers L.-H."/>
            <person name="Turgeon B.G."/>
            <person name="Goodwin S.B."/>
            <person name="Spatafora J.W."/>
            <person name="Crous P.W."/>
            <person name="Grigoriev I.V."/>
        </authorList>
    </citation>
    <scope>NUCLEOTIDE SEQUENCE</scope>
    <source>
        <strain evidence="13 15">CBS 781.70</strain>
    </source>
</reference>
<organism evidence="13">
    <name type="scientific">Eremomyces bilateralis CBS 781.70</name>
    <dbReference type="NCBI Taxonomy" id="1392243"/>
    <lineage>
        <taxon>Eukaryota</taxon>
        <taxon>Fungi</taxon>
        <taxon>Dikarya</taxon>
        <taxon>Ascomycota</taxon>
        <taxon>Pezizomycotina</taxon>
        <taxon>Dothideomycetes</taxon>
        <taxon>Dothideomycetes incertae sedis</taxon>
        <taxon>Eremomycetales</taxon>
        <taxon>Eremomycetaceae</taxon>
        <taxon>Eremomyces</taxon>
    </lineage>
</organism>
<evidence type="ECO:0000256" key="4">
    <source>
        <dbReference type="ARBA" id="ARBA00012350"/>
    </source>
</evidence>
<dbReference type="AlphaFoldDB" id="A0A6G1FZS7"/>
<feature type="compositionally biased region" description="Polar residues" evidence="11">
    <location>
        <begin position="421"/>
        <end position="432"/>
    </location>
</feature>
<accession>A0A6G1FZS7</accession>
<protein>
    <recommendedName>
        <fullName evidence="4 10">Mannan endo-1,6-alpha-mannosidase</fullName>
        <ecNumber evidence="4 10">3.2.1.101</ecNumber>
    </recommendedName>
</protein>
<proteinExistence type="inferred from homology"/>
<evidence type="ECO:0000256" key="7">
    <source>
        <dbReference type="ARBA" id="ARBA00023136"/>
    </source>
</evidence>
<feature type="chain" id="PRO_5044631724" description="Mannan endo-1,6-alpha-mannosidase" evidence="12">
    <location>
        <begin position="19"/>
        <end position="455"/>
    </location>
</feature>
<feature type="compositionally biased region" description="Low complexity" evidence="11">
    <location>
        <begin position="400"/>
        <end position="420"/>
    </location>
</feature>
<evidence type="ECO:0000256" key="9">
    <source>
        <dbReference type="ARBA" id="ARBA00023295"/>
    </source>
</evidence>
<dbReference type="GO" id="GO:0008496">
    <property type="term" value="F:mannan endo-1,6-alpha-mannosidase activity"/>
    <property type="evidence" value="ECO:0007669"/>
    <property type="project" value="UniProtKB-UniRule"/>
</dbReference>
<evidence type="ECO:0000256" key="12">
    <source>
        <dbReference type="SAM" id="SignalP"/>
    </source>
</evidence>
<keyword evidence="14" id="KW-1185">Reference proteome</keyword>
<dbReference type="FunFam" id="1.50.10.20:FF:000006">
    <property type="entry name" value="Mannan endo-1,6-alpha-mannosidase"/>
    <property type="match status" value="1"/>
</dbReference>
<dbReference type="GO" id="GO:0016052">
    <property type="term" value="P:carbohydrate catabolic process"/>
    <property type="evidence" value="ECO:0007669"/>
    <property type="project" value="InterPro"/>
</dbReference>
<keyword evidence="9 10" id="KW-0326">Glycosidase</keyword>
<dbReference type="InterPro" id="IPR005198">
    <property type="entry name" value="Glyco_hydro_76"/>
</dbReference>
<dbReference type="PIRSF" id="PIRSF016302">
    <property type="entry name" value="Man_a_manosd"/>
    <property type="match status" value="1"/>
</dbReference>
<evidence type="ECO:0000256" key="8">
    <source>
        <dbReference type="ARBA" id="ARBA00023180"/>
    </source>
</evidence>
<name>A0A6G1FZS7_9PEZI</name>
<dbReference type="GeneID" id="54423460"/>
<evidence type="ECO:0000256" key="6">
    <source>
        <dbReference type="ARBA" id="ARBA00022801"/>
    </source>
</evidence>
<keyword evidence="6 10" id="KW-0378">Hydrolase</keyword>
<evidence type="ECO:0000256" key="2">
    <source>
        <dbReference type="ARBA" id="ARBA00004308"/>
    </source>
</evidence>
<evidence type="ECO:0000256" key="1">
    <source>
        <dbReference type="ARBA" id="ARBA00001452"/>
    </source>
</evidence>
<comment type="subcellular location">
    <subcellularLocation>
        <location evidence="2">Endomembrane system</location>
    </subcellularLocation>
</comment>
<evidence type="ECO:0000256" key="11">
    <source>
        <dbReference type="SAM" id="MobiDB-lite"/>
    </source>
</evidence>
<dbReference type="EMBL" id="ML975162">
    <property type="protein sequence ID" value="KAF1811304.1"/>
    <property type="molecule type" value="Genomic_DNA"/>
</dbReference>
<dbReference type="RefSeq" id="XP_033532935.1">
    <property type="nucleotide sequence ID" value="XM_033682890.1"/>
</dbReference>
<dbReference type="Gene3D" id="1.50.10.20">
    <property type="match status" value="1"/>
</dbReference>
<evidence type="ECO:0000313" key="15">
    <source>
        <dbReference type="RefSeq" id="XP_033532935.1"/>
    </source>
</evidence>
<evidence type="ECO:0000256" key="5">
    <source>
        <dbReference type="ARBA" id="ARBA00022729"/>
    </source>
</evidence>
<evidence type="ECO:0000313" key="13">
    <source>
        <dbReference type="EMBL" id="KAF1811304.1"/>
    </source>
</evidence>
<dbReference type="SUPFAM" id="SSF48208">
    <property type="entry name" value="Six-hairpin glycosidases"/>
    <property type="match status" value="1"/>
</dbReference>
<dbReference type="GO" id="GO:0009272">
    <property type="term" value="P:fungal-type cell wall biogenesis"/>
    <property type="evidence" value="ECO:0007669"/>
    <property type="project" value="TreeGrafter"/>
</dbReference>
<evidence type="ECO:0000256" key="10">
    <source>
        <dbReference type="PIRNR" id="PIRNR016302"/>
    </source>
</evidence>
<reference evidence="15" key="2">
    <citation type="submission" date="2020-04" db="EMBL/GenBank/DDBJ databases">
        <authorList>
            <consortium name="NCBI Genome Project"/>
        </authorList>
    </citation>
    <scope>NUCLEOTIDE SEQUENCE</scope>
    <source>
        <strain evidence="15">CBS 781.70</strain>
    </source>
</reference>
<comment type="similarity">
    <text evidence="3 10">Belongs to the glycosyl hydrolase 76 family.</text>
</comment>
<feature type="region of interest" description="Disordered" evidence="11">
    <location>
        <begin position="400"/>
        <end position="432"/>
    </location>
</feature>
<sequence>MRLFRAIAFATLTLTTDALSLDLDSIDSTKDAAKSVAKGVLADYPGTQSENAIGVWNSPYYFWSAGAVWDALVDYWHLTGDSSYNDLVAQALQAQIGPEDAYMPLNQTATLMNEDQFYWGRAALTAAERDFVSPSNSIPYVRLASNVFDTQVLRWDTESCNGGLRRGIFPFNNGYNYKNAGSNAGFFQLAARLARVTGNDTYSDWASKTFDWLETIGLVGPNGAVYDGTKLQSDCSEINHIEWTVNSGLLLHGSAIMYNITNGSPQWRTRVEKLMERSSIFFDDGIMIEAACEPFGTCNIDHRFYKGIFASNLAQTAQYAPFSASTILPLLRSSAQGAASNACPDADGFCSYSWTPGTGSNVGGSSDLGHQLSALQVIQANLVPHASGLALPGSLPSGPGSLTSIPGNSSSASGDATSPSQTPGGDTNSASTSRVRDHWVAVAAVLVVAVLGYFG</sequence>
<dbReference type="PANTHER" id="PTHR12145">
    <property type="entry name" value="MANNAN ENDO-1,6-ALPHA-MANNOSIDASE DCW1"/>
    <property type="match status" value="1"/>
</dbReference>
<dbReference type="Pfam" id="PF03663">
    <property type="entry name" value="Glyco_hydro_76"/>
    <property type="match status" value="1"/>
</dbReference>
<dbReference type="InterPro" id="IPR014480">
    <property type="entry name" value="Mannan-1_6-alpha_mannosidase"/>
</dbReference>
<evidence type="ECO:0000313" key="14">
    <source>
        <dbReference type="Proteomes" id="UP000504638"/>
    </source>
</evidence>
<evidence type="ECO:0000256" key="3">
    <source>
        <dbReference type="ARBA" id="ARBA00009699"/>
    </source>
</evidence>
<gene>
    <name evidence="13 15" type="ORF">P152DRAFT_515271</name>
</gene>
<reference evidence="15" key="3">
    <citation type="submission" date="2025-04" db="UniProtKB">
        <authorList>
            <consortium name="RefSeq"/>
        </authorList>
    </citation>
    <scope>IDENTIFICATION</scope>
    <source>
        <strain evidence="15">CBS 781.70</strain>
    </source>
</reference>
<feature type="signal peptide" evidence="12">
    <location>
        <begin position="1"/>
        <end position="18"/>
    </location>
</feature>